<gene>
    <name evidence="2" type="ORF">OXD698_LOCUS44234</name>
</gene>
<evidence type="ECO:0000259" key="1">
    <source>
        <dbReference type="PROSITE" id="PS51352"/>
    </source>
</evidence>
<dbReference type="PROSITE" id="PS51352">
    <property type="entry name" value="THIOREDOXIN_2"/>
    <property type="match status" value="1"/>
</dbReference>
<dbReference type="InterPro" id="IPR013766">
    <property type="entry name" value="Thioredoxin_domain"/>
</dbReference>
<evidence type="ECO:0000313" key="3">
    <source>
        <dbReference type="Proteomes" id="UP000663844"/>
    </source>
</evidence>
<name>A0A820FQK6_9BILA</name>
<dbReference type="InterPro" id="IPR012336">
    <property type="entry name" value="Thioredoxin-like_fold"/>
</dbReference>
<feature type="non-terminal residue" evidence="2">
    <location>
        <position position="1"/>
    </location>
</feature>
<dbReference type="Proteomes" id="UP000663844">
    <property type="component" value="Unassembled WGS sequence"/>
</dbReference>
<comment type="caution">
    <text evidence="2">The sequence shown here is derived from an EMBL/GenBank/DDBJ whole genome shotgun (WGS) entry which is preliminary data.</text>
</comment>
<protein>
    <recommendedName>
        <fullName evidence="1">Thioredoxin domain-containing protein</fullName>
    </recommendedName>
</protein>
<dbReference type="GO" id="GO:0031397">
    <property type="term" value="P:negative regulation of protein ubiquitination"/>
    <property type="evidence" value="ECO:0007669"/>
    <property type="project" value="TreeGrafter"/>
</dbReference>
<evidence type="ECO:0000313" key="2">
    <source>
        <dbReference type="EMBL" id="CAF4265773.1"/>
    </source>
</evidence>
<accession>A0A820FQK6</accession>
<dbReference type="PANTHER" id="PTHR46472:SF1">
    <property type="entry name" value="NUCLEOREDOXIN"/>
    <property type="match status" value="1"/>
</dbReference>
<dbReference type="EMBL" id="CAJOAZ010013348">
    <property type="protein sequence ID" value="CAF4265773.1"/>
    <property type="molecule type" value="Genomic_DNA"/>
</dbReference>
<dbReference type="PANTHER" id="PTHR46472">
    <property type="entry name" value="NUCLEOREDOXIN"/>
    <property type="match status" value="1"/>
</dbReference>
<dbReference type="SUPFAM" id="SSF52833">
    <property type="entry name" value="Thioredoxin-like"/>
    <property type="match status" value="1"/>
</dbReference>
<dbReference type="GO" id="GO:0005634">
    <property type="term" value="C:nucleus"/>
    <property type="evidence" value="ECO:0007669"/>
    <property type="project" value="TreeGrafter"/>
</dbReference>
<reference evidence="2" key="1">
    <citation type="submission" date="2021-02" db="EMBL/GenBank/DDBJ databases">
        <authorList>
            <person name="Nowell W R."/>
        </authorList>
    </citation>
    <scope>NUCLEOTIDE SEQUENCE</scope>
</reference>
<dbReference type="Pfam" id="PF13905">
    <property type="entry name" value="Thioredoxin_8"/>
    <property type="match status" value="1"/>
</dbReference>
<dbReference type="Gene3D" id="3.40.30.10">
    <property type="entry name" value="Glutaredoxin"/>
    <property type="match status" value="1"/>
</dbReference>
<sequence length="166" mass="19445">KEEKNNNMAAVAKLLNGHVLDKSNRNIDLNDEKYQGKFIGLYFSAHWCPPCRNFTPVLVEFYKKYAEEKKFEIIFISSDNDDESFNEYYNDMPWLKLDFKERQIKEELDTKFEVDGIPSLILLDGNTGNVLCNDARQQIQFDDKQGNHFPWNNPQTKKSSRSCICC</sequence>
<proteinExistence type="predicted"/>
<dbReference type="GO" id="GO:0030178">
    <property type="term" value="P:negative regulation of Wnt signaling pathway"/>
    <property type="evidence" value="ECO:0007669"/>
    <property type="project" value="TreeGrafter"/>
</dbReference>
<feature type="domain" description="Thioredoxin" evidence="1">
    <location>
        <begin position="1"/>
        <end position="128"/>
    </location>
</feature>
<organism evidence="2 3">
    <name type="scientific">Adineta steineri</name>
    <dbReference type="NCBI Taxonomy" id="433720"/>
    <lineage>
        <taxon>Eukaryota</taxon>
        <taxon>Metazoa</taxon>
        <taxon>Spiralia</taxon>
        <taxon>Gnathifera</taxon>
        <taxon>Rotifera</taxon>
        <taxon>Eurotatoria</taxon>
        <taxon>Bdelloidea</taxon>
        <taxon>Adinetida</taxon>
        <taxon>Adinetidae</taxon>
        <taxon>Adineta</taxon>
    </lineage>
</organism>
<dbReference type="GO" id="GO:0004791">
    <property type="term" value="F:thioredoxin-disulfide reductase (NADPH) activity"/>
    <property type="evidence" value="ECO:0007669"/>
    <property type="project" value="TreeGrafter"/>
</dbReference>
<dbReference type="InterPro" id="IPR036249">
    <property type="entry name" value="Thioredoxin-like_sf"/>
</dbReference>
<dbReference type="AlphaFoldDB" id="A0A820FQK6"/>